<reference evidence="3" key="1">
    <citation type="submission" date="2016-06" db="UniProtKB">
        <authorList>
            <consortium name="WormBaseParasite"/>
        </authorList>
    </citation>
    <scope>IDENTIFICATION</scope>
</reference>
<sequence>METSSGNTSIGWEDARQAARRGAILQESLIGEGSALADEGLQIRKKFKNALLGVFTKCREWRAVSLKVDIRLLSSESYECNVSVMALTAGRLPFPRLQVRSSAFESSLLDEIVCMSMPAALFVLEEPHKEAGVRAFLQLGLPSKD</sequence>
<keyword evidence="2" id="KW-1185">Reference proteome</keyword>
<evidence type="ECO:0000313" key="3">
    <source>
        <dbReference type="WBParaSite" id="TCNE_0000721601-mRNA-1"/>
    </source>
</evidence>
<gene>
    <name evidence="1" type="ORF">TCNE_LOCUS7216</name>
</gene>
<dbReference type="EMBL" id="UYWY01019638">
    <property type="protein sequence ID" value="VDM38537.1"/>
    <property type="molecule type" value="Genomic_DNA"/>
</dbReference>
<name>A0A183UFE6_TOXCA</name>
<dbReference type="AlphaFoldDB" id="A0A183UFE6"/>
<dbReference type="WBParaSite" id="TCNE_0000721601-mRNA-1">
    <property type="protein sequence ID" value="TCNE_0000721601-mRNA-1"/>
    <property type="gene ID" value="TCNE_0000721601"/>
</dbReference>
<protein>
    <submittedName>
        <fullName evidence="1 3">Uncharacterized protein</fullName>
    </submittedName>
</protein>
<accession>A0A183UFE6</accession>
<evidence type="ECO:0000313" key="1">
    <source>
        <dbReference type="EMBL" id="VDM38537.1"/>
    </source>
</evidence>
<dbReference type="Proteomes" id="UP000050794">
    <property type="component" value="Unassembled WGS sequence"/>
</dbReference>
<reference evidence="1 2" key="2">
    <citation type="submission" date="2018-11" db="EMBL/GenBank/DDBJ databases">
        <authorList>
            <consortium name="Pathogen Informatics"/>
        </authorList>
    </citation>
    <scope>NUCLEOTIDE SEQUENCE [LARGE SCALE GENOMIC DNA]</scope>
</reference>
<proteinExistence type="predicted"/>
<organism evidence="2 3">
    <name type="scientific">Toxocara canis</name>
    <name type="common">Canine roundworm</name>
    <dbReference type="NCBI Taxonomy" id="6265"/>
    <lineage>
        <taxon>Eukaryota</taxon>
        <taxon>Metazoa</taxon>
        <taxon>Ecdysozoa</taxon>
        <taxon>Nematoda</taxon>
        <taxon>Chromadorea</taxon>
        <taxon>Rhabditida</taxon>
        <taxon>Spirurina</taxon>
        <taxon>Ascaridomorpha</taxon>
        <taxon>Ascaridoidea</taxon>
        <taxon>Toxocaridae</taxon>
        <taxon>Toxocara</taxon>
    </lineage>
</organism>
<evidence type="ECO:0000313" key="2">
    <source>
        <dbReference type="Proteomes" id="UP000050794"/>
    </source>
</evidence>